<feature type="region of interest" description="Disordered" evidence="1">
    <location>
        <begin position="1"/>
        <end position="20"/>
    </location>
</feature>
<organism evidence="2 3">
    <name type="scientific">Leishmania tarentolae</name>
    <name type="common">Sauroleishmania tarentolae</name>
    <dbReference type="NCBI Taxonomy" id="5689"/>
    <lineage>
        <taxon>Eukaryota</taxon>
        <taxon>Discoba</taxon>
        <taxon>Euglenozoa</taxon>
        <taxon>Kinetoplastea</taxon>
        <taxon>Metakinetoplastina</taxon>
        <taxon>Trypanosomatida</taxon>
        <taxon>Trypanosomatidae</taxon>
        <taxon>Leishmaniinae</taxon>
        <taxon>Leishmania</taxon>
        <taxon>lizard Leishmania</taxon>
    </lineage>
</organism>
<keyword evidence="3" id="KW-1185">Reference proteome</keyword>
<proteinExistence type="predicted"/>
<dbReference type="Proteomes" id="UP000419144">
    <property type="component" value="Unassembled WGS sequence"/>
</dbReference>
<reference evidence="2" key="1">
    <citation type="submission" date="2019-11" db="EMBL/GenBank/DDBJ databases">
        <title>Leishmania tarentolae CDS.</title>
        <authorList>
            <person name="Goto Y."/>
            <person name="Yamagishi J."/>
        </authorList>
    </citation>
    <scope>NUCLEOTIDE SEQUENCE [LARGE SCALE GENOMIC DNA]</scope>
    <source>
        <strain evidence="2">Parrot Tar II</strain>
    </source>
</reference>
<dbReference type="AlphaFoldDB" id="A0A640KIK2"/>
<dbReference type="OrthoDB" id="273809at2759"/>
<dbReference type="VEuPathDB" id="TriTrypDB:LtaPh_1703400"/>
<protein>
    <submittedName>
        <fullName evidence="2">Uncharacterized protein</fullName>
    </submittedName>
</protein>
<gene>
    <name evidence="2" type="ORF">LtaPh_1703400</name>
</gene>
<accession>A0A640KIK2</accession>
<evidence type="ECO:0000313" key="3">
    <source>
        <dbReference type="Proteomes" id="UP000419144"/>
    </source>
</evidence>
<evidence type="ECO:0000313" key="2">
    <source>
        <dbReference type="EMBL" id="GET87587.1"/>
    </source>
</evidence>
<dbReference type="EMBL" id="BLBS01000022">
    <property type="protein sequence ID" value="GET87587.1"/>
    <property type="molecule type" value="Genomic_DNA"/>
</dbReference>
<comment type="caution">
    <text evidence="2">The sequence shown here is derived from an EMBL/GenBank/DDBJ whole genome shotgun (WGS) entry which is preliminary data.</text>
</comment>
<evidence type="ECO:0000256" key="1">
    <source>
        <dbReference type="SAM" id="MobiDB-lite"/>
    </source>
</evidence>
<sequence>MPRWRPPQAAATGCGDKGRRHATPPIIAGASRFNVIFSRSSGSRKQRARREGALSVAYDVSYLYDKENQRCVLRCKAAGQAPNRIFTCMQRAHRGADWIVGTELSLCGFDMLVEEVMELHLIPYEEAVDAASRDPAETKSDAGAGWDLTPFCGADAHTTPTVSVAQTFSTAASVDPRGEHRAHARPRLFLEPRQTPQLATAMPLRATHNNGFSSLTPLEDEEAPSICARQKCPLKTESLSVGTALTAHHSTDSPLPVPRDDCGGDGSVCSAFCPPRQLQANRRRRSAASLARELERCYPQYF</sequence>
<name>A0A640KIK2_LEITA</name>